<dbReference type="Proteomes" id="UP000566813">
    <property type="component" value="Unassembled WGS sequence"/>
</dbReference>
<sequence length="184" mass="18869">MKQRSLAVLALGASLALAACTQTQSREVAANDASGYPARLPLTGVSLPVEAAPAQPEGGKWQLAGETLSFAVPGGATLLAMNCTHAPDGTAQLHLTRMTRAEDGAKALFALIGNGRIARLPLDATRAGEQGEWQGTMPAADPRLEVLRGGNRIEATLPGGGTLLLPASLEPGRLLAACRASDRA</sequence>
<proteinExistence type="predicted"/>
<dbReference type="RefSeq" id="WP_185663921.1">
    <property type="nucleotide sequence ID" value="NZ_JACLAW010000006.1"/>
</dbReference>
<feature type="chain" id="PRO_5031530165" evidence="1">
    <location>
        <begin position="19"/>
        <end position="184"/>
    </location>
</feature>
<reference evidence="2 3" key="1">
    <citation type="submission" date="2020-08" db="EMBL/GenBank/DDBJ databases">
        <title>The genome sequence of type strain Novosphingobium flavum NBRC 111647.</title>
        <authorList>
            <person name="Liu Y."/>
        </authorList>
    </citation>
    <scope>NUCLEOTIDE SEQUENCE [LARGE SCALE GENOMIC DNA]</scope>
    <source>
        <strain evidence="2 3">NBRC 111647</strain>
    </source>
</reference>
<evidence type="ECO:0000313" key="3">
    <source>
        <dbReference type="Proteomes" id="UP000566813"/>
    </source>
</evidence>
<dbReference type="EMBL" id="JACLAW010000006">
    <property type="protein sequence ID" value="MBC2665656.1"/>
    <property type="molecule type" value="Genomic_DNA"/>
</dbReference>
<evidence type="ECO:0000313" key="2">
    <source>
        <dbReference type="EMBL" id="MBC2665656.1"/>
    </source>
</evidence>
<protein>
    <submittedName>
        <fullName evidence="2">Uncharacterized protein</fullName>
    </submittedName>
</protein>
<organism evidence="2 3">
    <name type="scientific">Novosphingobium flavum</name>
    <dbReference type="NCBI Taxonomy" id="1778672"/>
    <lineage>
        <taxon>Bacteria</taxon>
        <taxon>Pseudomonadati</taxon>
        <taxon>Pseudomonadota</taxon>
        <taxon>Alphaproteobacteria</taxon>
        <taxon>Sphingomonadales</taxon>
        <taxon>Sphingomonadaceae</taxon>
        <taxon>Novosphingobium</taxon>
    </lineage>
</organism>
<evidence type="ECO:0000256" key="1">
    <source>
        <dbReference type="SAM" id="SignalP"/>
    </source>
</evidence>
<keyword evidence="3" id="KW-1185">Reference proteome</keyword>
<feature type="signal peptide" evidence="1">
    <location>
        <begin position="1"/>
        <end position="18"/>
    </location>
</feature>
<accession>A0A7X1FRJ4</accession>
<gene>
    <name evidence="2" type="ORF">H7F51_08975</name>
</gene>
<dbReference type="AlphaFoldDB" id="A0A7X1FRJ4"/>
<keyword evidence="1" id="KW-0732">Signal</keyword>
<name>A0A7X1FRJ4_9SPHN</name>
<comment type="caution">
    <text evidence="2">The sequence shown here is derived from an EMBL/GenBank/DDBJ whole genome shotgun (WGS) entry which is preliminary data.</text>
</comment>
<dbReference type="PROSITE" id="PS51257">
    <property type="entry name" value="PROKAR_LIPOPROTEIN"/>
    <property type="match status" value="1"/>
</dbReference>